<dbReference type="InterPro" id="IPR035965">
    <property type="entry name" value="PAS-like_dom_sf"/>
</dbReference>
<dbReference type="Pfam" id="PF13185">
    <property type="entry name" value="GAF_2"/>
    <property type="match status" value="1"/>
</dbReference>
<dbReference type="InterPro" id="IPR001610">
    <property type="entry name" value="PAC"/>
</dbReference>
<proteinExistence type="predicted"/>
<dbReference type="InterPro" id="IPR003018">
    <property type="entry name" value="GAF"/>
</dbReference>
<dbReference type="NCBIfam" id="TIGR00229">
    <property type="entry name" value="sensory_box"/>
    <property type="match status" value="2"/>
</dbReference>
<protein>
    <submittedName>
        <fullName evidence="4">EAL domain-containing protein</fullName>
    </submittedName>
</protein>
<dbReference type="SMART" id="SM00086">
    <property type="entry name" value="PAC"/>
    <property type="match status" value="3"/>
</dbReference>
<dbReference type="SMART" id="SM00091">
    <property type="entry name" value="PAS"/>
    <property type="match status" value="2"/>
</dbReference>
<dbReference type="PANTHER" id="PTHR44757:SF2">
    <property type="entry name" value="BIOFILM ARCHITECTURE MAINTENANCE PROTEIN MBAA"/>
    <property type="match status" value="1"/>
</dbReference>
<dbReference type="Gene3D" id="3.20.20.450">
    <property type="entry name" value="EAL domain"/>
    <property type="match status" value="1"/>
</dbReference>
<dbReference type="PROSITE" id="PS50883">
    <property type="entry name" value="EAL"/>
    <property type="match status" value="1"/>
</dbReference>
<dbReference type="SUPFAM" id="SSF141868">
    <property type="entry name" value="EAL domain-like"/>
    <property type="match status" value="1"/>
</dbReference>
<feature type="domain" description="EAL" evidence="2">
    <location>
        <begin position="736"/>
        <end position="986"/>
    </location>
</feature>
<dbReference type="SUPFAM" id="SSF55785">
    <property type="entry name" value="PYP-like sensor domain (PAS domain)"/>
    <property type="match status" value="3"/>
</dbReference>
<evidence type="ECO:0000259" key="2">
    <source>
        <dbReference type="PROSITE" id="PS50883"/>
    </source>
</evidence>
<dbReference type="Gene3D" id="3.30.70.270">
    <property type="match status" value="1"/>
</dbReference>
<evidence type="ECO:0000259" key="3">
    <source>
        <dbReference type="PROSITE" id="PS50887"/>
    </source>
</evidence>
<dbReference type="InterPro" id="IPR001633">
    <property type="entry name" value="EAL_dom"/>
</dbReference>
<dbReference type="EMBL" id="CP097636">
    <property type="protein sequence ID" value="URI11584.1"/>
    <property type="molecule type" value="Genomic_DNA"/>
</dbReference>
<dbReference type="Pfam" id="PF08448">
    <property type="entry name" value="PAS_4"/>
    <property type="match status" value="2"/>
</dbReference>
<gene>
    <name evidence="4" type="ORF">MW290_21845</name>
</gene>
<keyword evidence="5" id="KW-1185">Reference proteome</keyword>
<dbReference type="InterPro" id="IPR000014">
    <property type="entry name" value="PAS"/>
</dbReference>
<dbReference type="NCBIfam" id="TIGR00254">
    <property type="entry name" value="GGDEF"/>
    <property type="match status" value="1"/>
</dbReference>
<dbReference type="PROSITE" id="PS50113">
    <property type="entry name" value="PAC"/>
    <property type="match status" value="3"/>
</dbReference>
<sequence length="1005" mass="108758">MKSSGYLPAPYPHDEPARLAALHAYGVLDTPPEAAFDDFAVLAARTAGTPVAMVTLVDGGRQWFKARVGIEACETPRDISFCGHTICGDGVLEVQDAAADPRFAGNPLVVGHTHVRYYAGVPLRTPEGLAIGALCVMDVKPGALGEEGRDTLQRLARQLMHLLELRRLSRRQQAAEEELERLAVVARHTSHGVLITGPDNRIEWANAAFTRLTGVAMPASRGCKPGAVLPFLRQDKQAREQLAAALAERRATRVRTKTQAGNGSWLWMDVDLHPWRGDDGRFRGYVAVVSDVSSLVAQHEQSQALFDSLPVGVLVYGPDQRAVNGNRAAAAILNRPLVELVGVRRHEAFGDTVREDGHPLAPGERPLAMTLKDGLPRNGVVVGVRTDDGERRWLRVSTAPLHDADGVVCGAISCFADETAERASRKLLNLAIDAAAVTPWRWNRGEDFVEVDRGAAVASGLVVAPPEGSPRLRLAFWQAVNPQDAPLVRAALAAHDTHPAQPYRAEFRLRTPAGAERWYMATGAASERDGQGQALKLSGVILDITERKTAEAALHRAATTDGLTGLPNRSVLNDRLSVVLRAAPRRGEHGALLFIDLDHFKRINDTYGHLVGDQVLRAVAHRLAGQLRAEDTLARLGGDEMVVLLPWLGADLAAAAAGAERVGHKLLAVLSEPLRIDGLVFSLHASIGGTCFPKLDGESATDLMREADTAMYAAKSAGRGTLRLYQAGMRDQVASRLVLEADLRHALQHGGLSLALQGQWRPDGRLAACEALLRWQHPVRGAVSPAEFIPLAEEGPLIIDIGRWVLREACSVLARWLALGIELPMAVNVSPRQFCEPAFVHFVLDTLAAAGVPPRLLTLEITEGVLLEGDAPARLRLLADAGLRIAIDDFGTGYSSLMYLKQLPVHELKIDRGFVRDLTEDEDDAAIVQAMLAIARKFRLDTVAEGVETPAQAELLKQQGCTLQQGFLHDRPRAVALFQQELLSRGLARRDTGSECVTPSTTWAA</sequence>
<feature type="domain" description="PAC" evidence="1">
    <location>
        <begin position="503"/>
        <end position="556"/>
    </location>
</feature>
<dbReference type="Pfam" id="PF00990">
    <property type="entry name" value="GGDEF"/>
    <property type="match status" value="1"/>
</dbReference>
<dbReference type="SMART" id="SM00065">
    <property type="entry name" value="GAF"/>
    <property type="match status" value="1"/>
</dbReference>
<dbReference type="PROSITE" id="PS50887">
    <property type="entry name" value="GGDEF"/>
    <property type="match status" value="1"/>
</dbReference>
<evidence type="ECO:0000313" key="4">
    <source>
        <dbReference type="EMBL" id="URI11584.1"/>
    </source>
</evidence>
<dbReference type="SUPFAM" id="SSF55781">
    <property type="entry name" value="GAF domain-like"/>
    <property type="match status" value="1"/>
</dbReference>
<feature type="domain" description="PAC" evidence="1">
    <location>
        <begin position="250"/>
        <end position="304"/>
    </location>
</feature>
<reference evidence="4" key="1">
    <citation type="submission" date="2022-05" db="EMBL/GenBank/DDBJ databases">
        <title>An RpoN-dependent PEP-CTERM gene is involved in floc formation of an Aquincola tertiaricarbonis strain.</title>
        <authorList>
            <person name="Qiu D."/>
            <person name="Xia M."/>
        </authorList>
    </citation>
    <scope>NUCLEOTIDE SEQUENCE</scope>
    <source>
        <strain evidence="4">RN12</strain>
    </source>
</reference>
<dbReference type="CDD" id="cd01948">
    <property type="entry name" value="EAL"/>
    <property type="match status" value="1"/>
</dbReference>
<dbReference type="RefSeq" id="WP_250199778.1">
    <property type="nucleotide sequence ID" value="NZ_CP097636.1"/>
</dbReference>
<dbReference type="InterPro" id="IPR043128">
    <property type="entry name" value="Rev_trsase/Diguanyl_cyclase"/>
</dbReference>
<dbReference type="InterPro" id="IPR013656">
    <property type="entry name" value="PAS_4"/>
</dbReference>
<dbReference type="Proteomes" id="UP001056201">
    <property type="component" value="Chromosome 2"/>
</dbReference>
<dbReference type="Pfam" id="PF00563">
    <property type="entry name" value="EAL"/>
    <property type="match status" value="1"/>
</dbReference>
<dbReference type="SMART" id="SM00267">
    <property type="entry name" value="GGDEF"/>
    <property type="match status" value="1"/>
</dbReference>
<dbReference type="InterPro" id="IPR000700">
    <property type="entry name" value="PAS-assoc_C"/>
</dbReference>
<feature type="domain" description="PAC" evidence="1">
    <location>
        <begin position="378"/>
        <end position="430"/>
    </location>
</feature>
<dbReference type="SMART" id="SM00052">
    <property type="entry name" value="EAL"/>
    <property type="match status" value="1"/>
</dbReference>
<accession>A0ABY4SEZ1</accession>
<dbReference type="Gene3D" id="3.30.450.40">
    <property type="match status" value="1"/>
</dbReference>
<dbReference type="CDD" id="cd00130">
    <property type="entry name" value="PAS"/>
    <property type="match status" value="2"/>
</dbReference>
<evidence type="ECO:0000259" key="1">
    <source>
        <dbReference type="PROSITE" id="PS50113"/>
    </source>
</evidence>
<evidence type="ECO:0000313" key="5">
    <source>
        <dbReference type="Proteomes" id="UP001056201"/>
    </source>
</evidence>
<dbReference type="InterPro" id="IPR035919">
    <property type="entry name" value="EAL_sf"/>
</dbReference>
<dbReference type="InterPro" id="IPR013655">
    <property type="entry name" value="PAS_fold_3"/>
</dbReference>
<dbReference type="Gene3D" id="3.30.450.20">
    <property type="entry name" value="PAS domain"/>
    <property type="match status" value="3"/>
</dbReference>
<dbReference type="Pfam" id="PF08447">
    <property type="entry name" value="PAS_3"/>
    <property type="match status" value="1"/>
</dbReference>
<dbReference type="CDD" id="cd01949">
    <property type="entry name" value="GGDEF"/>
    <property type="match status" value="1"/>
</dbReference>
<dbReference type="PANTHER" id="PTHR44757">
    <property type="entry name" value="DIGUANYLATE CYCLASE DGCP"/>
    <property type="match status" value="1"/>
</dbReference>
<dbReference type="InterPro" id="IPR000160">
    <property type="entry name" value="GGDEF_dom"/>
</dbReference>
<feature type="domain" description="GGDEF" evidence="3">
    <location>
        <begin position="588"/>
        <end position="727"/>
    </location>
</feature>
<name>A0ABY4SEZ1_AQUTE</name>
<dbReference type="SUPFAM" id="SSF55073">
    <property type="entry name" value="Nucleotide cyclase"/>
    <property type="match status" value="1"/>
</dbReference>
<organism evidence="4 5">
    <name type="scientific">Aquincola tertiaricarbonis</name>
    <dbReference type="NCBI Taxonomy" id="391953"/>
    <lineage>
        <taxon>Bacteria</taxon>
        <taxon>Pseudomonadati</taxon>
        <taxon>Pseudomonadota</taxon>
        <taxon>Betaproteobacteria</taxon>
        <taxon>Burkholderiales</taxon>
        <taxon>Sphaerotilaceae</taxon>
        <taxon>Aquincola</taxon>
    </lineage>
</organism>
<dbReference type="InterPro" id="IPR052155">
    <property type="entry name" value="Biofilm_reg_signaling"/>
</dbReference>
<dbReference type="InterPro" id="IPR029016">
    <property type="entry name" value="GAF-like_dom_sf"/>
</dbReference>
<dbReference type="InterPro" id="IPR029787">
    <property type="entry name" value="Nucleotide_cyclase"/>
</dbReference>